<organism evidence="12 13">
    <name type="scientific">Psychrobacillus faecigallinarum</name>
    <dbReference type="NCBI Taxonomy" id="2762235"/>
    <lineage>
        <taxon>Bacteria</taxon>
        <taxon>Bacillati</taxon>
        <taxon>Bacillota</taxon>
        <taxon>Bacilli</taxon>
        <taxon>Bacillales</taxon>
        <taxon>Bacillaceae</taxon>
        <taxon>Psychrobacillus</taxon>
    </lineage>
</organism>
<evidence type="ECO:0000256" key="9">
    <source>
        <dbReference type="ARBA" id="ARBA00023154"/>
    </source>
</evidence>
<evidence type="ECO:0000256" key="4">
    <source>
        <dbReference type="ARBA" id="ARBA00022605"/>
    </source>
</evidence>
<sequence>MINLLMDLIKIKSNDLNGANEALLYCKDWLEKRNISTKTYELNTKLMLVAEIGAGEETIVWNGHIDVVPGNPEQFEPKIIDDRLYGRGSADMKAGVAAMMQAFYILSQDEHKLTKKVQLHIVTDEETGGKTSKHLVEQGHCGDFVICGEPTHVNIGLQAKGILQWDIHLKGKAAHGSRPWEGDNAIEKAILFDKELRNCSFMEASNEYYDYPSLNLAKIEAGDRYNMVPDKCVISYSLRFVPGQDAEKITKELRDLLEKYPGSEIHFQGHTPAITNKEDDKYIQKLLAVCNSIRQTPTVLFGQHGAADTRYYAAKGAVAIEFGPSGSDWHGDQEYVSISSVEEYKDILVRFVLE</sequence>
<comment type="cofactor">
    <cofactor evidence="2">
        <name>Zn(2+)</name>
        <dbReference type="ChEBI" id="CHEBI:29105"/>
    </cofactor>
</comment>
<dbReference type="EMBL" id="JACSQO010000014">
    <property type="protein sequence ID" value="MBD7946222.1"/>
    <property type="molecule type" value="Genomic_DNA"/>
</dbReference>
<reference evidence="12 13" key="1">
    <citation type="submission" date="2020-08" db="EMBL/GenBank/DDBJ databases">
        <title>A Genomic Blueprint of the Chicken Gut Microbiome.</title>
        <authorList>
            <person name="Gilroy R."/>
            <person name="Ravi A."/>
            <person name="Getino M."/>
            <person name="Pursley I."/>
            <person name="Horton D.L."/>
            <person name="Alikhan N.-F."/>
            <person name="Baker D."/>
            <person name="Gharbi K."/>
            <person name="Hall N."/>
            <person name="Watson M."/>
            <person name="Adriaenssens E.M."/>
            <person name="Foster-Nyarko E."/>
            <person name="Jarju S."/>
            <person name="Secka A."/>
            <person name="Antonio M."/>
            <person name="Oren A."/>
            <person name="Chaudhuri R."/>
            <person name="La Ragione R.M."/>
            <person name="Hildebrand F."/>
            <person name="Pallen M.J."/>
        </authorList>
    </citation>
    <scope>NUCLEOTIDE SEQUENCE [LARGE SCALE GENOMIC DNA]</scope>
    <source>
        <strain evidence="12 13">Sa2BUA9</strain>
    </source>
</reference>
<evidence type="ECO:0000256" key="8">
    <source>
        <dbReference type="ARBA" id="ARBA00022915"/>
    </source>
</evidence>
<dbReference type="Gene3D" id="3.30.70.360">
    <property type="match status" value="1"/>
</dbReference>
<evidence type="ECO:0000256" key="2">
    <source>
        <dbReference type="ARBA" id="ARBA00001947"/>
    </source>
</evidence>
<dbReference type="RefSeq" id="WP_144541369.1">
    <property type="nucleotide sequence ID" value="NZ_JACSQO010000014.1"/>
</dbReference>
<dbReference type="Gene3D" id="3.40.630.10">
    <property type="entry name" value="Zn peptidases"/>
    <property type="match status" value="1"/>
</dbReference>
<proteinExistence type="inferred from homology"/>
<dbReference type="InterPro" id="IPR050072">
    <property type="entry name" value="Peptidase_M20A"/>
</dbReference>
<dbReference type="Proteomes" id="UP000640786">
    <property type="component" value="Unassembled WGS sequence"/>
</dbReference>
<keyword evidence="13" id="KW-1185">Reference proteome</keyword>
<keyword evidence="10" id="KW-0170">Cobalt</keyword>
<dbReference type="InterPro" id="IPR011650">
    <property type="entry name" value="Peptidase_M20_dimer"/>
</dbReference>
<evidence type="ECO:0000256" key="6">
    <source>
        <dbReference type="ARBA" id="ARBA00022801"/>
    </source>
</evidence>
<feature type="domain" description="Peptidase M20 dimerisation" evidence="11">
    <location>
        <begin position="159"/>
        <end position="260"/>
    </location>
</feature>
<protein>
    <submittedName>
        <fullName evidence="12">ArgE/DapE family deacylase</fullName>
    </submittedName>
</protein>
<evidence type="ECO:0000256" key="3">
    <source>
        <dbReference type="ARBA" id="ARBA00006247"/>
    </source>
</evidence>
<dbReference type="PANTHER" id="PTHR43808:SF8">
    <property type="entry name" value="PEPTIDASE M20 DIMERISATION DOMAIN-CONTAINING PROTEIN"/>
    <property type="match status" value="1"/>
</dbReference>
<comment type="caution">
    <text evidence="12">The sequence shown here is derived from an EMBL/GenBank/DDBJ whole genome shotgun (WGS) entry which is preliminary data.</text>
</comment>
<keyword evidence="6" id="KW-0378">Hydrolase</keyword>
<dbReference type="SUPFAM" id="SSF53187">
    <property type="entry name" value="Zn-dependent exopeptidases"/>
    <property type="match status" value="1"/>
</dbReference>
<dbReference type="InterPro" id="IPR036264">
    <property type="entry name" value="Bact_exopeptidase_dim_dom"/>
</dbReference>
<keyword evidence="9" id="KW-0457">Lysine biosynthesis</keyword>
<name>A0ABR8RF95_9BACI</name>
<dbReference type="InterPro" id="IPR002933">
    <property type="entry name" value="Peptidase_M20"/>
</dbReference>
<evidence type="ECO:0000256" key="10">
    <source>
        <dbReference type="ARBA" id="ARBA00023285"/>
    </source>
</evidence>
<evidence type="ECO:0000313" key="12">
    <source>
        <dbReference type="EMBL" id="MBD7946222.1"/>
    </source>
</evidence>
<accession>A0ABR8RF95</accession>
<comment type="cofactor">
    <cofactor evidence="1">
        <name>Co(2+)</name>
        <dbReference type="ChEBI" id="CHEBI:48828"/>
    </cofactor>
</comment>
<evidence type="ECO:0000313" key="13">
    <source>
        <dbReference type="Proteomes" id="UP000640786"/>
    </source>
</evidence>
<keyword evidence="8" id="KW-0220">Diaminopimelate biosynthesis</keyword>
<dbReference type="SUPFAM" id="SSF55031">
    <property type="entry name" value="Bacterial exopeptidase dimerisation domain"/>
    <property type="match status" value="1"/>
</dbReference>
<dbReference type="Pfam" id="PF01546">
    <property type="entry name" value="Peptidase_M20"/>
    <property type="match status" value="1"/>
</dbReference>
<evidence type="ECO:0000256" key="7">
    <source>
        <dbReference type="ARBA" id="ARBA00022833"/>
    </source>
</evidence>
<dbReference type="InterPro" id="IPR010182">
    <property type="entry name" value="ArgE/DapE"/>
</dbReference>
<dbReference type="PANTHER" id="PTHR43808">
    <property type="entry name" value="ACETYLORNITHINE DEACETYLASE"/>
    <property type="match status" value="1"/>
</dbReference>
<keyword evidence="5" id="KW-0479">Metal-binding</keyword>
<keyword evidence="7" id="KW-0862">Zinc</keyword>
<dbReference type="NCBIfam" id="TIGR01910">
    <property type="entry name" value="DapE-ArgE"/>
    <property type="match status" value="1"/>
</dbReference>
<keyword evidence="4" id="KW-0028">Amino-acid biosynthesis</keyword>
<gene>
    <name evidence="12" type="ORF">H9650_19145</name>
</gene>
<evidence type="ECO:0000256" key="5">
    <source>
        <dbReference type="ARBA" id="ARBA00022723"/>
    </source>
</evidence>
<comment type="similarity">
    <text evidence="3">Belongs to the peptidase M20A family.</text>
</comment>
<evidence type="ECO:0000259" key="11">
    <source>
        <dbReference type="Pfam" id="PF07687"/>
    </source>
</evidence>
<evidence type="ECO:0000256" key="1">
    <source>
        <dbReference type="ARBA" id="ARBA00001941"/>
    </source>
</evidence>
<dbReference type="Pfam" id="PF07687">
    <property type="entry name" value="M20_dimer"/>
    <property type="match status" value="1"/>
</dbReference>